<dbReference type="STRING" id="362837.SCANT_v1c01030"/>
<keyword evidence="1" id="KW-0812">Transmembrane</keyword>
<sequence>MENLVVNRNKKNFRNFTLLYSINLKLSLKNIGSIISGLVFSLVTIIFFITEYSNIIDKSNISSYTSLKYLTFLFGGATLIFHIVLNSLYLFKRQVKDGISSIELRAGYKTWKSYLIRVLITFTVACIYITIPLLFAIILNLANLSDSTFFFNLHYSQIFFFYFLAFFSTIVLSLMMVVFKTSLATLFSMIFMFTVVLAPMFASFKFIMSSSDFSNWKTNIKMLGAQDFYNTFKSDNELFDDDENEGQSKSLNGIHKYLNQSLQPLNKYENIEENSESKFNYKIIPDQKFFPAWNSKKYLNQNEFTSQENFNYEKATHILLKNIGFGQVYYNFNVFDDNTHEQKYLLEKTPIWKIIEKINRTALENSEKLIAQNENEIPSIFVKKTYSYVNNEVNSKDINIENFSTQMSNILPEYSSMFSFIQTFYNKNKTAILADNKNPYSSSNSFYNDIFDFALVNTRNKDYRKTLNFFSWKKVFESNNKKSYQNVTDDFCKLTVSNNSDGEPLKLCINQEVQKQNDEMAKVYKKFPELTIINALIINLWKEAMEFDVVRPSGWYSSNSSIDDGLYLYFNVAKKSNTLTTDISRHFAAMSTGLFSSRLLNDSYNSSGTIFYQGQFLNIKNIFDFENFSSENKEQGKAMKPIYEKLKIKTSTSFIIPLAYFIYILIITPLGYVGYLAFNKKAKL</sequence>
<reference evidence="2 3" key="1">
    <citation type="journal article" date="2015" name="Genome Announc.">
        <title>Complete Genome Sequence of Spiroplasma cantharicola CC-1T (DSM 21588), a Bacterium Isolated from Soldier Beetle (Cantharis carolinus).</title>
        <authorList>
            <person name="Lo W.S."/>
            <person name="Liu P.Y."/>
            <person name="Kuo C.H."/>
        </authorList>
    </citation>
    <scope>NUCLEOTIDE SEQUENCE [LARGE SCALE GENOMIC DNA]</scope>
    <source>
        <strain evidence="2 3">CC-1</strain>
    </source>
</reference>
<proteinExistence type="predicted"/>
<dbReference type="OrthoDB" id="387892at2"/>
<dbReference type="EMBL" id="CP012622">
    <property type="protein sequence ID" value="ALD66013.1"/>
    <property type="molecule type" value="Genomic_DNA"/>
</dbReference>
<feature type="transmembrane region" description="Helical" evidence="1">
    <location>
        <begin position="114"/>
        <end position="139"/>
    </location>
</feature>
<evidence type="ECO:0000313" key="3">
    <source>
        <dbReference type="Proteomes" id="UP000063919"/>
    </source>
</evidence>
<feature type="transmembrane region" description="Helical" evidence="1">
    <location>
        <begin position="31"/>
        <end position="49"/>
    </location>
</feature>
<evidence type="ECO:0000256" key="1">
    <source>
        <dbReference type="SAM" id="Phobius"/>
    </source>
</evidence>
<evidence type="ECO:0000313" key="2">
    <source>
        <dbReference type="EMBL" id="ALD66013.1"/>
    </source>
</evidence>
<keyword evidence="1" id="KW-0472">Membrane</keyword>
<protein>
    <submittedName>
        <fullName evidence="2">Uncharacterized protein</fullName>
    </submittedName>
</protein>
<feature type="transmembrane region" description="Helical" evidence="1">
    <location>
        <begin position="654"/>
        <end position="678"/>
    </location>
</feature>
<dbReference type="Proteomes" id="UP000063919">
    <property type="component" value="Chromosome"/>
</dbReference>
<organism evidence="2 3">
    <name type="scientific">Spiroplasma cantharicola</name>
    <dbReference type="NCBI Taxonomy" id="362837"/>
    <lineage>
        <taxon>Bacteria</taxon>
        <taxon>Bacillati</taxon>
        <taxon>Mycoplasmatota</taxon>
        <taxon>Mollicutes</taxon>
        <taxon>Entomoplasmatales</taxon>
        <taxon>Spiroplasmataceae</taxon>
        <taxon>Spiroplasma</taxon>
    </lineage>
</organism>
<name>A0A0M5KLF6_9MOLU</name>
<dbReference type="RefSeq" id="WP_053945790.1">
    <property type="nucleotide sequence ID" value="NZ_CP012622.1"/>
</dbReference>
<dbReference type="AlphaFoldDB" id="A0A0M5KLF6"/>
<feature type="transmembrane region" description="Helical" evidence="1">
    <location>
        <begin position="159"/>
        <end position="179"/>
    </location>
</feature>
<gene>
    <name evidence="2" type="ORF">SCANT_v1c01030</name>
</gene>
<keyword evidence="1" id="KW-1133">Transmembrane helix</keyword>
<dbReference type="KEGG" id="scj:SCANT_v1c01030"/>
<keyword evidence="3" id="KW-1185">Reference proteome</keyword>
<feature type="transmembrane region" description="Helical" evidence="1">
    <location>
        <begin position="69"/>
        <end position="91"/>
    </location>
</feature>
<feature type="transmembrane region" description="Helical" evidence="1">
    <location>
        <begin position="186"/>
        <end position="208"/>
    </location>
</feature>
<dbReference type="PATRIC" id="fig|362837.3.peg.103"/>
<accession>A0A0M5KLF6</accession>